<dbReference type="GO" id="GO:0005886">
    <property type="term" value="C:plasma membrane"/>
    <property type="evidence" value="ECO:0007669"/>
    <property type="project" value="UniProtKB-SubCell"/>
</dbReference>
<evidence type="ECO:0000256" key="7">
    <source>
        <dbReference type="SAM" id="Phobius"/>
    </source>
</evidence>
<protein>
    <submittedName>
        <fullName evidence="8">APC family permease</fullName>
    </submittedName>
</protein>
<evidence type="ECO:0000313" key="9">
    <source>
        <dbReference type="Proteomes" id="UP001065549"/>
    </source>
</evidence>
<keyword evidence="9" id="KW-1185">Reference proteome</keyword>
<dbReference type="AlphaFoldDB" id="A0A9J6QY83"/>
<dbReference type="Proteomes" id="UP001065549">
    <property type="component" value="Unassembled WGS sequence"/>
</dbReference>
<reference evidence="8" key="1">
    <citation type="submission" date="2022-09" db="EMBL/GenBank/DDBJ databases">
        <title>Culturomic study of gut microbiota in children with autism spectrum disorder.</title>
        <authorList>
            <person name="Efimov B.A."/>
            <person name="Chaplin A.V."/>
            <person name="Sokolova S.R."/>
            <person name="Pikina A.P."/>
            <person name="Korzhanova M."/>
            <person name="Belova V."/>
            <person name="Korostin D."/>
        </authorList>
    </citation>
    <scope>NUCLEOTIDE SEQUENCE</scope>
    <source>
        <strain evidence="8">ASD5510</strain>
    </source>
</reference>
<feature type="transmembrane region" description="Helical" evidence="7">
    <location>
        <begin position="420"/>
        <end position="438"/>
    </location>
</feature>
<organism evidence="8 9">
    <name type="scientific">Hominibacterium faecale</name>
    <dbReference type="NCBI Taxonomy" id="2839743"/>
    <lineage>
        <taxon>Bacteria</taxon>
        <taxon>Bacillati</taxon>
        <taxon>Bacillota</taxon>
        <taxon>Clostridia</taxon>
        <taxon>Peptostreptococcales</taxon>
        <taxon>Anaerovoracaceae</taxon>
        <taxon>Hominibacterium</taxon>
    </lineage>
</organism>
<keyword evidence="5 7" id="KW-1133">Transmembrane helix</keyword>
<feature type="transmembrane region" description="Helical" evidence="7">
    <location>
        <begin position="395"/>
        <end position="414"/>
    </location>
</feature>
<keyword evidence="4 7" id="KW-0812">Transmembrane</keyword>
<name>A0A9J6QY83_9FIRM</name>
<feature type="transmembrane region" description="Helical" evidence="7">
    <location>
        <begin position="193"/>
        <end position="218"/>
    </location>
</feature>
<accession>A0A9J6QY83</accession>
<evidence type="ECO:0000313" key="8">
    <source>
        <dbReference type="EMBL" id="MCU7380416.1"/>
    </source>
</evidence>
<evidence type="ECO:0000256" key="5">
    <source>
        <dbReference type="ARBA" id="ARBA00022989"/>
    </source>
</evidence>
<dbReference type="InterPro" id="IPR002293">
    <property type="entry name" value="AA/rel_permease1"/>
</dbReference>
<feature type="transmembrane region" description="Helical" evidence="7">
    <location>
        <begin position="469"/>
        <end position="487"/>
    </location>
</feature>
<feature type="transmembrane region" description="Helical" evidence="7">
    <location>
        <begin position="126"/>
        <end position="146"/>
    </location>
</feature>
<evidence type="ECO:0000256" key="4">
    <source>
        <dbReference type="ARBA" id="ARBA00022692"/>
    </source>
</evidence>
<feature type="transmembrane region" description="Helical" evidence="7">
    <location>
        <begin position="91"/>
        <end position="114"/>
    </location>
</feature>
<sequence length="563" mass="60880">MAEKTSGVSSLQKNKYSVFSVFCMIYCTASAGAFGVEEIVSGCGPGMTICILIGMAVVWAYPVVLGTAELSSIMPGEGGYYYWAKHTLGEFWSYVMGINGAVSFYVCSSTYVVMSVNYLATIVDMTQLEATVIKVVIILIFTAINLKGLKDVSIVSMIFAVCVVVLFILVSVVGFSNWSFSPFEPFMPEGMDILTGISMGIGLGIWMYCGFGAITLMAGEISNPQVISKAMKLAVPASALTYLLPTAAGLVSVGQWELWSPGEMGGIGFPTVLSLWFGDAGKVIFVVVAMVAALSSFNTNMAGGSRSFFVLADDRLFPKKWITNVTRKSGVPYIGVISIAIVTILMMQIEFKALVLIQVIPILVAQVLVSVIIIKARRDIPMERRAGCYSVGGGRVGLFLVTVLPAFVAVLAYYMNGMDYFLYGQIFLLIVGVTYPIVKITLGGFSESDPELYPQNPRTRMAYGDLYRIAKYMIIMGFVSIVGYFYFGVMEGDWGPEYYASVYGGGLLGNFGAMRLALLIGGGICVIISLTLYMAATKKDQKMAMPTKITVTIGEHADETRAQ</sequence>
<comment type="subcellular location">
    <subcellularLocation>
        <location evidence="1">Cell membrane</location>
        <topology evidence="1">Multi-pass membrane protein</topology>
    </subcellularLocation>
</comment>
<keyword evidence="3" id="KW-1003">Cell membrane</keyword>
<dbReference type="Gene3D" id="1.20.1740.10">
    <property type="entry name" value="Amino acid/polyamine transporter I"/>
    <property type="match status" value="1"/>
</dbReference>
<feature type="transmembrane region" description="Helical" evidence="7">
    <location>
        <begin position="273"/>
        <end position="297"/>
    </location>
</feature>
<gene>
    <name evidence="8" type="ORF">OBO34_19065</name>
</gene>
<feature type="transmembrane region" description="Helical" evidence="7">
    <location>
        <begin position="230"/>
        <end position="253"/>
    </location>
</feature>
<evidence type="ECO:0000256" key="2">
    <source>
        <dbReference type="ARBA" id="ARBA00022448"/>
    </source>
</evidence>
<feature type="transmembrane region" description="Helical" evidence="7">
    <location>
        <begin position="16"/>
        <end position="34"/>
    </location>
</feature>
<evidence type="ECO:0000256" key="1">
    <source>
        <dbReference type="ARBA" id="ARBA00004651"/>
    </source>
</evidence>
<feature type="transmembrane region" description="Helical" evidence="7">
    <location>
        <begin position="507"/>
        <end position="535"/>
    </location>
</feature>
<evidence type="ECO:0000256" key="3">
    <source>
        <dbReference type="ARBA" id="ARBA00022475"/>
    </source>
</evidence>
<dbReference type="PANTHER" id="PTHR45826:SF2">
    <property type="entry name" value="AMINO ACID TRANSPORTER"/>
    <property type="match status" value="1"/>
</dbReference>
<comment type="caution">
    <text evidence="8">The sequence shown here is derived from an EMBL/GenBank/DDBJ whole genome shotgun (WGS) entry which is preliminary data.</text>
</comment>
<keyword evidence="2" id="KW-0813">Transport</keyword>
<dbReference type="EMBL" id="JAOSHN010000010">
    <property type="protein sequence ID" value="MCU7380416.1"/>
    <property type="molecule type" value="Genomic_DNA"/>
</dbReference>
<proteinExistence type="predicted"/>
<feature type="transmembrane region" description="Helical" evidence="7">
    <location>
        <begin position="153"/>
        <end position="173"/>
    </location>
</feature>
<feature type="transmembrane region" description="Helical" evidence="7">
    <location>
        <begin position="46"/>
        <end position="70"/>
    </location>
</feature>
<dbReference type="PANTHER" id="PTHR45826">
    <property type="entry name" value="POLYAMINE TRANSPORTER PUT1"/>
    <property type="match status" value="1"/>
</dbReference>
<dbReference type="RefSeq" id="WP_253019339.1">
    <property type="nucleotide sequence ID" value="NZ_JAOSHN010000010.1"/>
</dbReference>
<keyword evidence="6 7" id="KW-0472">Membrane</keyword>
<evidence type="ECO:0000256" key="6">
    <source>
        <dbReference type="ARBA" id="ARBA00023136"/>
    </source>
</evidence>
<dbReference type="GO" id="GO:0022857">
    <property type="term" value="F:transmembrane transporter activity"/>
    <property type="evidence" value="ECO:0007669"/>
    <property type="project" value="InterPro"/>
</dbReference>
<dbReference type="Pfam" id="PF13520">
    <property type="entry name" value="AA_permease_2"/>
    <property type="match status" value="1"/>
</dbReference>
<feature type="transmembrane region" description="Helical" evidence="7">
    <location>
        <begin position="330"/>
        <end position="349"/>
    </location>
</feature>
<dbReference type="InterPro" id="IPR044566">
    <property type="entry name" value="RMV1-like"/>
</dbReference>
<feature type="transmembrane region" description="Helical" evidence="7">
    <location>
        <begin position="355"/>
        <end position="374"/>
    </location>
</feature>